<feature type="region of interest" description="Disordered" evidence="1">
    <location>
        <begin position="846"/>
        <end position="891"/>
    </location>
</feature>
<feature type="transmembrane region" description="Helical" evidence="2">
    <location>
        <begin position="1064"/>
        <end position="1087"/>
    </location>
</feature>
<feature type="compositionally biased region" description="Polar residues" evidence="1">
    <location>
        <begin position="323"/>
        <end position="338"/>
    </location>
</feature>
<feature type="region of interest" description="Disordered" evidence="1">
    <location>
        <begin position="221"/>
        <end position="255"/>
    </location>
</feature>
<reference evidence="4" key="1">
    <citation type="journal article" date="2018" name="Nat. Microbiol.">
        <title>Leveraging single-cell genomics to expand the fungal tree of life.</title>
        <authorList>
            <person name="Ahrendt S.R."/>
            <person name="Quandt C.A."/>
            <person name="Ciobanu D."/>
            <person name="Clum A."/>
            <person name="Salamov A."/>
            <person name="Andreopoulos B."/>
            <person name="Cheng J.F."/>
            <person name="Woyke T."/>
            <person name="Pelin A."/>
            <person name="Henrissat B."/>
            <person name="Reynolds N.K."/>
            <person name="Benny G.L."/>
            <person name="Smith M.E."/>
            <person name="James T.Y."/>
            <person name="Grigoriev I.V."/>
        </authorList>
    </citation>
    <scope>NUCLEOTIDE SEQUENCE [LARGE SCALE GENOMIC DNA]</scope>
    <source>
        <strain evidence="4">RSA 468</strain>
    </source>
</reference>
<evidence type="ECO:0000256" key="2">
    <source>
        <dbReference type="SAM" id="Phobius"/>
    </source>
</evidence>
<feature type="compositionally biased region" description="Polar residues" evidence="1">
    <location>
        <begin position="663"/>
        <end position="675"/>
    </location>
</feature>
<protein>
    <submittedName>
        <fullName evidence="3">Uncharacterized protein</fullName>
    </submittedName>
</protein>
<keyword evidence="4" id="KW-1185">Reference proteome</keyword>
<keyword evidence="2" id="KW-1133">Transmembrane helix</keyword>
<dbReference type="AlphaFoldDB" id="A0A4Q0A2J0"/>
<feature type="compositionally biased region" description="Polar residues" evidence="1">
    <location>
        <begin position="753"/>
        <end position="763"/>
    </location>
</feature>
<evidence type="ECO:0000313" key="4">
    <source>
        <dbReference type="Proteomes" id="UP000268162"/>
    </source>
</evidence>
<feature type="compositionally biased region" description="Basic and acidic residues" evidence="1">
    <location>
        <begin position="774"/>
        <end position="784"/>
    </location>
</feature>
<feature type="region of interest" description="Disordered" evidence="1">
    <location>
        <begin position="296"/>
        <end position="345"/>
    </location>
</feature>
<proteinExistence type="predicted"/>
<feature type="region of interest" description="Disordered" evidence="1">
    <location>
        <begin position="916"/>
        <end position="984"/>
    </location>
</feature>
<feature type="compositionally biased region" description="Polar residues" evidence="1">
    <location>
        <begin position="539"/>
        <end position="553"/>
    </location>
</feature>
<feature type="compositionally biased region" description="Low complexity" evidence="1">
    <location>
        <begin position="53"/>
        <end position="66"/>
    </location>
</feature>
<keyword evidence="2" id="KW-0472">Membrane</keyword>
<feature type="compositionally biased region" description="Polar residues" evidence="1">
    <location>
        <begin position="24"/>
        <end position="33"/>
    </location>
</feature>
<accession>A0A4Q0A2J0</accession>
<organism evidence="3 4">
    <name type="scientific">Dimargaris cristalligena</name>
    <dbReference type="NCBI Taxonomy" id="215637"/>
    <lineage>
        <taxon>Eukaryota</taxon>
        <taxon>Fungi</taxon>
        <taxon>Fungi incertae sedis</taxon>
        <taxon>Zoopagomycota</taxon>
        <taxon>Kickxellomycotina</taxon>
        <taxon>Dimargaritomycetes</taxon>
        <taxon>Dimargaritales</taxon>
        <taxon>Dimargaritaceae</taxon>
        <taxon>Dimargaris</taxon>
    </lineage>
</organism>
<name>A0A4Q0A2J0_9FUNG</name>
<feature type="compositionally biased region" description="Pro residues" evidence="1">
    <location>
        <begin position="854"/>
        <end position="865"/>
    </location>
</feature>
<feature type="compositionally biased region" description="Low complexity" evidence="1">
    <location>
        <begin position="230"/>
        <end position="251"/>
    </location>
</feature>
<feature type="transmembrane region" description="Helical" evidence="2">
    <location>
        <begin position="1019"/>
        <end position="1043"/>
    </location>
</feature>
<feature type="region of interest" description="Disordered" evidence="1">
    <location>
        <begin position="516"/>
        <end position="553"/>
    </location>
</feature>
<keyword evidence="2" id="KW-0812">Transmembrane</keyword>
<feature type="compositionally biased region" description="Low complexity" evidence="1">
    <location>
        <begin position="703"/>
        <end position="712"/>
    </location>
</feature>
<evidence type="ECO:0000313" key="3">
    <source>
        <dbReference type="EMBL" id="RKP40048.1"/>
    </source>
</evidence>
<evidence type="ECO:0000256" key="1">
    <source>
        <dbReference type="SAM" id="MobiDB-lite"/>
    </source>
</evidence>
<feature type="region of interest" description="Disordered" evidence="1">
    <location>
        <begin position="616"/>
        <end position="784"/>
    </location>
</feature>
<feature type="region of interest" description="Disordered" evidence="1">
    <location>
        <begin position="1"/>
        <end position="159"/>
    </location>
</feature>
<dbReference type="EMBL" id="ML002228">
    <property type="protein sequence ID" value="RKP40048.1"/>
    <property type="molecule type" value="Genomic_DNA"/>
</dbReference>
<gene>
    <name evidence="3" type="ORF">BJ085DRAFT_37824</name>
</gene>
<dbReference type="Proteomes" id="UP000268162">
    <property type="component" value="Unassembled WGS sequence"/>
</dbReference>
<sequence>MEGSNPSNGLVGPTCDYPHHSRSISDPSESTYESLPVSREIRPLRPGVVYPFPADISAPASAADPINEPDRSVTPVSRLTPSPVKDPDVSPIHPHTAPKILETSANPSESSDGTEEQAPLNFSDICGTEGNGSHEGATPELASTPALSHSGDQSTDRRGQSLYGQSLQLHVPLLPTDGDFSEEVRIRNLYCQNWVNSHGPAVESGTSRLEPLAHLDSSECGPSPLLAHLPPVSSTRPSSQSPEPSSIIPPSLTQNSQVKEAASHGPRRQLPAMAGPAVVANAPSYWTLTFPFGKRANKPRPKSSVLTTRPYKPPGPSKLRPLTTITSGIQPSGSTSPRLTPIPTARSTATPVASYFPPKLIPRLSRTPGHDLHQKAPVVLSRPVPPPKPTVRPLAPLVLTNLPQVDSAMVSPRTPESLASFSEFNPQPTSKNPSKPLWHKLTKRITVTWSGRPAEESYDSLNLQSSMGALSALEERICHAVPQSTEAPQLASDQVNRHPTLPPVFLYGISEDEVPGVTSPRGELLSPSEYTSPARKPNSMVSESRNRTTSHTGSAVSPIIYNISEDSAPMASGPMATGGRFSRPRFISDVTGLRQFQARRESDLLHPGYLVQSRRQSVPIHSNKKGYLSSTGADTPIDVTHLGSPLPDPGRRSQPISPLVPHGSTQSPHTITSADSAHRYPNVPAPTYPQSGRRRRSVRDSYTSGLTTGSSGVRPLHHPVGTSRLSPLSREDNHRLTSSHSRYSMPYPRRGSRQSQVSPNLSLSPPGAARPTRKPTERLRFLPSELRRITSSCDTSESGSSQEHFFFPSYPPPPFLSGRRLSRTHFNKTAFGAGLPQGTDIYTETLSQGHRRPLNPPQLQPPPPTSILKKPGTHPSIKEFHHGAKSTSTARTSLVDRLPLFGRPWRSNAHVIVPMPPIPESGPSVSIDRPATGPTPQSAAAGSFEKSSDARADSTPRPSYFGSRGTAQPAGNGPPDSSIGSPQTWNEKVTRGLFSRRRLNWDRLADVLEVIFPPGAHVYIYKVFFIMGFLCPPCWWIAAWCIPPPRDEVRITRESLRQRRLRQWNKRMALVSVIAVPIIVVIILIRFKDYSNSPIYVPNETRGMTPNRPTP</sequence>